<keyword evidence="2" id="KW-1185">Reference proteome</keyword>
<dbReference type="Proteomes" id="UP000004605">
    <property type="component" value="Unassembled WGS sequence"/>
</dbReference>
<dbReference type="RefSeq" id="WP_006714423.1">
    <property type="nucleotide sequence ID" value="NZ_AFWF01000294.1"/>
</dbReference>
<evidence type="ECO:0008006" key="3">
    <source>
        <dbReference type="Google" id="ProtNLM"/>
    </source>
</evidence>
<comment type="caution">
    <text evidence="1">The sequence shown here is derived from an EMBL/GenBank/DDBJ whole genome shotgun (WGS) entry which is preliminary data.</text>
</comment>
<protein>
    <recommendedName>
        <fullName evidence="3">ApeA N-terminal domain-containing protein</fullName>
    </recommendedName>
</protein>
<organism evidence="1 2">
    <name type="scientific">Vibrio ichthyoenteri ATCC 700023</name>
    <dbReference type="NCBI Taxonomy" id="870968"/>
    <lineage>
        <taxon>Bacteria</taxon>
        <taxon>Pseudomonadati</taxon>
        <taxon>Pseudomonadota</taxon>
        <taxon>Gammaproteobacteria</taxon>
        <taxon>Vibrionales</taxon>
        <taxon>Vibrionaceae</taxon>
        <taxon>Vibrio</taxon>
    </lineage>
</organism>
<dbReference type="AlphaFoldDB" id="F9S7G5"/>
<dbReference type="EMBL" id="AFWF01000294">
    <property type="protein sequence ID" value="EGU31261.1"/>
    <property type="molecule type" value="Genomic_DNA"/>
</dbReference>
<name>F9S7G5_9VIBR</name>
<sequence length="459" mass="52285">MFIDNQKPAIRTGDFVLHCTRVKVWQKIQTGIQLSGHGTIKINLNGCLYLEFICTKSENLPNVLFNQKIPEDTLLEEQKLFLEVESLDGDIFISSGFSITINMNTSRASSCMYIFLSDISSASELENYSDKPNYLHFEFSEYFDIPTNKMNSESSTLGSSSSSWNETVIKSDDVSISMVKKDGYVSVNATGEFDTNRVLECLLFYIGFSGGVMPQPYITIRRNGAENTTTIHSIDNSYKHKRSSNPMVSSVAEKEYKESHYQLFKSILDLRATTPKVYESIYSQWNQVWHAFQSENAITSLTLSVAIEGLLNDIFIPAIKKNVKDEELEEDIKQIKALVSDLDISPKHKDRLLGSVSYWKNISAAKALEFLLNEGIITIDEKKLWTKMRNECAHPKVRDDSLASQQVDRDRVLSCLNLFHNLIFNVLKYSGPRFYFRIGSKSNTFDMIEHKEVLSSPLY</sequence>
<accession>F9S7G5</accession>
<evidence type="ECO:0000313" key="2">
    <source>
        <dbReference type="Proteomes" id="UP000004605"/>
    </source>
</evidence>
<dbReference type="OrthoDB" id="6683080at2"/>
<proteinExistence type="predicted"/>
<reference evidence="1 2" key="1">
    <citation type="journal article" date="2012" name="Int. J. Syst. Evol. Microbiol.">
        <title>Vibrio caribbeanicus sp. nov., isolated from the marine sponge Scleritoderma cyanea.</title>
        <authorList>
            <person name="Hoffmann M."/>
            <person name="Monday S.R."/>
            <person name="Allard M.W."/>
            <person name="Strain E.A."/>
            <person name="Whittaker P."/>
            <person name="Naum M."/>
            <person name="McCarthy P.J."/>
            <person name="Lopez J.V."/>
            <person name="Fischer M."/>
            <person name="Brown E.W."/>
        </authorList>
    </citation>
    <scope>NUCLEOTIDE SEQUENCE [LARGE SCALE GENOMIC DNA]</scope>
    <source>
        <strain evidence="1 2">ATCC 700023</strain>
    </source>
</reference>
<gene>
    <name evidence="1" type="ORF">VII00023_22799</name>
</gene>
<evidence type="ECO:0000313" key="1">
    <source>
        <dbReference type="EMBL" id="EGU31261.1"/>
    </source>
</evidence>